<keyword evidence="2" id="KW-1185">Reference proteome</keyword>
<dbReference type="RefSeq" id="WP_216519125.1">
    <property type="nucleotide sequence ID" value="NZ_JAHLPM010000007.1"/>
</dbReference>
<name>A0ABS6E603_9FIRM</name>
<dbReference type="EMBL" id="JAHLPM010000007">
    <property type="protein sequence ID" value="MBU5438207.1"/>
    <property type="molecule type" value="Genomic_DNA"/>
</dbReference>
<organism evidence="1 2">
    <name type="scientific">Tissierella simiarum</name>
    <dbReference type="NCBI Taxonomy" id="2841534"/>
    <lineage>
        <taxon>Bacteria</taxon>
        <taxon>Bacillati</taxon>
        <taxon>Bacillota</taxon>
        <taxon>Tissierellia</taxon>
        <taxon>Tissierellales</taxon>
        <taxon>Tissierellaceae</taxon>
        <taxon>Tissierella</taxon>
    </lineage>
</organism>
<gene>
    <name evidence="1" type="ORF">KQI42_09315</name>
</gene>
<reference evidence="1 2" key="1">
    <citation type="submission" date="2021-06" db="EMBL/GenBank/DDBJ databases">
        <authorList>
            <person name="Sun Q."/>
            <person name="Li D."/>
        </authorList>
    </citation>
    <scope>NUCLEOTIDE SEQUENCE [LARGE SCALE GENOMIC DNA]</scope>
    <source>
        <strain evidence="1 2">MSJ-40</strain>
    </source>
</reference>
<comment type="caution">
    <text evidence="1">The sequence shown here is derived from an EMBL/GenBank/DDBJ whole genome shotgun (WGS) entry which is preliminary data.</text>
</comment>
<protein>
    <submittedName>
        <fullName evidence="1">Uncharacterized protein</fullName>
    </submittedName>
</protein>
<accession>A0ABS6E603</accession>
<sequence>MDTNQNFEEVKNRFREADVDGKIQIYTTVQGLTVEQYKELLRMFPIKYLDKLEKAMG</sequence>
<evidence type="ECO:0000313" key="1">
    <source>
        <dbReference type="EMBL" id="MBU5438207.1"/>
    </source>
</evidence>
<dbReference type="Proteomes" id="UP000749471">
    <property type="component" value="Unassembled WGS sequence"/>
</dbReference>
<evidence type="ECO:0000313" key="2">
    <source>
        <dbReference type="Proteomes" id="UP000749471"/>
    </source>
</evidence>
<proteinExistence type="predicted"/>